<evidence type="ECO:0000256" key="7">
    <source>
        <dbReference type="ARBA" id="ARBA00022842"/>
    </source>
</evidence>
<keyword evidence="5 12" id="KW-0418">Kinase</keyword>
<dbReference type="Gene3D" id="3.30.230.10">
    <property type="match status" value="1"/>
</dbReference>
<keyword evidence="6" id="KW-0067">ATP-binding</keyword>
<dbReference type="Pfam" id="PF00288">
    <property type="entry name" value="GHMP_kinases_N"/>
    <property type="match status" value="1"/>
</dbReference>
<dbReference type="GO" id="GO:0005524">
    <property type="term" value="F:ATP binding"/>
    <property type="evidence" value="ECO:0007669"/>
    <property type="project" value="UniProtKB-KW"/>
</dbReference>
<dbReference type="PANTHER" id="PTHR43290">
    <property type="entry name" value="MEVALONATE KINASE"/>
    <property type="match status" value="1"/>
</dbReference>
<dbReference type="InterPro" id="IPR013750">
    <property type="entry name" value="GHMP_kinase_C_dom"/>
</dbReference>
<keyword evidence="7" id="KW-0460">Magnesium</keyword>
<dbReference type="EMBL" id="PRLP01000003">
    <property type="protein sequence ID" value="PPC79326.1"/>
    <property type="molecule type" value="Genomic_DNA"/>
</dbReference>
<dbReference type="Proteomes" id="UP000238196">
    <property type="component" value="Unassembled WGS sequence"/>
</dbReference>
<dbReference type="UniPathway" id="UPA00057">
    <property type="reaction ID" value="UER00098"/>
</dbReference>
<comment type="pathway">
    <text evidence="9">Isoprenoid biosynthesis; isopentenyl diphosphate biosynthesis via mevalonate pathway; isopentenyl diphosphate from (R)-mevalonate: step 1/3.</text>
</comment>
<proteinExistence type="predicted"/>
<evidence type="ECO:0000256" key="8">
    <source>
        <dbReference type="ARBA" id="ARBA00023098"/>
    </source>
</evidence>
<keyword evidence="1" id="KW-0963">Cytoplasm</keyword>
<dbReference type="SUPFAM" id="SSF55060">
    <property type="entry name" value="GHMP Kinase, C-terminal domain"/>
    <property type="match status" value="1"/>
</dbReference>
<keyword evidence="3" id="KW-0808">Transferase</keyword>
<dbReference type="GO" id="GO:0004496">
    <property type="term" value="F:mevalonate kinase activity"/>
    <property type="evidence" value="ECO:0007669"/>
    <property type="project" value="InterPro"/>
</dbReference>
<dbReference type="InterPro" id="IPR006204">
    <property type="entry name" value="GHMP_kinase_N_dom"/>
</dbReference>
<feature type="domain" description="GHMP kinase C-terminal" evidence="11">
    <location>
        <begin position="206"/>
        <end position="270"/>
    </location>
</feature>
<dbReference type="InterPro" id="IPR006205">
    <property type="entry name" value="Mev_gal_kin"/>
</dbReference>
<evidence type="ECO:0000256" key="4">
    <source>
        <dbReference type="ARBA" id="ARBA00022741"/>
    </source>
</evidence>
<dbReference type="Pfam" id="PF08544">
    <property type="entry name" value="GHMP_kinases_C"/>
    <property type="match status" value="1"/>
</dbReference>
<evidence type="ECO:0000259" key="11">
    <source>
        <dbReference type="Pfam" id="PF08544"/>
    </source>
</evidence>
<comment type="caution">
    <text evidence="12">The sequence shown here is derived from an EMBL/GenBank/DDBJ whole genome shotgun (WGS) entry which is preliminary data.</text>
</comment>
<dbReference type="PANTHER" id="PTHR43290:SF2">
    <property type="entry name" value="MEVALONATE KINASE"/>
    <property type="match status" value="1"/>
</dbReference>
<dbReference type="OrthoDB" id="6085637at2"/>
<evidence type="ECO:0000313" key="12">
    <source>
        <dbReference type="EMBL" id="PPC79326.1"/>
    </source>
</evidence>
<evidence type="ECO:0000256" key="5">
    <source>
        <dbReference type="ARBA" id="ARBA00022777"/>
    </source>
</evidence>
<protein>
    <submittedName>
        <fullName evidence="12">GHMP kinase</fullName>
    </submittedName>
</protein>
<reference evidence="12 13" key="1">
    <citation type="submission" date="2018-02" db="EMBL/GenBank/DDBJ databases">
        <title>novel marine gammaproteobacteria from coastal saline agro ecosystem.</title>
        <authorList>
            <person name="Krishnan R."/>
            <person name="Ramesh Kumar N."/>
        </authorList>
    </citation>
    <scope>NUCLEOTIDE SEQUENCE [LARGE SCALE GENOMIC DNA]</scope>
    <source>
        <strain evidence="12 13">228</strain>
    </source>
</reference>
<gene>
    <name evidence="12" type="ORF">C4K68_00920</name>
</gene>
<keyword evidence="2" id="KW-0444">Lipid biosynthesis</keyword>
<dbReference type="GO" id="GO:0019287">
    <property type="term" value="P:isopentenyl diphosphate biosynthetic process, mevalonate pathway"/>
    <property type="evidence" value="ECO:0007669"/>
    <property type="project" value="UniProtKB-UniPathway"/>
</dbReference>
<feature type="domain" description="GHMP kinase N-terminal" evidence="10">
    <location>
        <begin position="59"/>
        <end position="143"/>
    </location>
</feature>
<evidence type="ECO:0000313" key="13">
    <source>
        <dbReference type="Proteomes" id="UP000238196"/>
    </source>
</evidence>
<dbReference type="Gene3D" id="3.30.70.890">
    <property type="entry name" value="GHMP kinase, C-terminal domain"/>
    <property type="match status" value="1"/>
</dbReference>
<dbReference type="GO" id="GO:0005737">
    <property type="term" value="C:cytoplasm"/>
    <property type="evidence" value="ECO:0007669"/>
    <property type="project" value="InterPro"/>
</dbReference>
<dbReference type="AlphaFoldDB" id="A0A2S5KYI0"/>
<dbReference type="PRINTS" id="PR00959">
    <property type="entry name" value="MEVGALKINASE"/>
</dbReference>
<accession>A0A2S5KYI0</accession>
<dbReference type="InterPro" id="IPR020568">
    <property type="entry name" value="Ribosomal_Su5_D2-typ_SF"/>
</dbReference>
<dbReference type="InterPro" id="IPR014721">
    <property type="entry name" value="Ribsml_uS5_D2-typ_fold_subgr"/>
</dbReference>
<organism evidence="12 13">
    <name type="scientific">Proteobacteria bacterium 228</name>
    <dbReference type="NCBI Taxonomy" id="2083153"/>
    <lineage>
        <taxon>Bacteria</taxon>
        <taxon>Pseudomonadati</taxon>
        <taxon>Pseudomonadota</taxon>
    </lineage>
</organism>
<evidence type="ECO:0000256" key="9">
    <source>
        <dbReference type="ARBA" id="ARBA00029438"/>
    </source>
</evidence>
<name>A0A2S5KYI0_9PROT</name>
<dbReference type="InterPro" id="IPR036554">
    <property type="entry name" value="GHMP_kinase_C_sf"/>
</dbReference>
<dbReference type="SUPFAM" id="SSF54211">
    <property type="entry name" value="Ribosomal protein S5 domain 2-like"/>
    <property type="match status" value="1"/>
</dbReference>
<evidence type="ECO:0000256" key="6">
    <source>
        <dbReference type="ARBA" id="ARBA00022840"/>
    </source>
</evidence>
<evidence type="ECO:0000256" key="2">
    <source>
        <dbReference type="ARBA" id="ARBA00022516"/>
    </source>
</evidence>
<sequence length="298" mass="31699">MVMGEHAVLHGQWALGAAVDKRIHLELQPRADRQVIIHSALAEYHSDLDQLEDHPNLSFVLKVITLMQPQSGFELTIVSEFSHTVGLGSSAAVTVALVAALMAWHAGHASLDRRILLATAHETVLAVQGRGSGTDLATSVHGGLIAYRMAQREVIPLPGLWPIALVYAGYKTPTPVVIRHIAAAAEAAPALYDSLYQLMGDCAEQAMAALEASDLPGFARCLNMQHGLLDALGVCDASLADIVYRLRGMDGVLAAKISGSGLGDCILALGRVEPDLLPYEVIDVAMSDRGVEIEFVAC</sequence>
<keyword evidence="4" id="KW-0547">Nucleotide-binding</keyword>
<evidence type="ECO:0000259" key="10">
    <source>
        <dbReference type="Pfam" id="PF00288"/>
    </source>
</evidence>
<evidence type="ECO:0000256" key="1">
    <source>
        <dbReference type="ARBA" id="ARBA00022490"/>
    </source>
</evidence>
<evidence type="ECO:0000256" key="3">
    <source>
        <dbReference type="ARBA" id="ARBA00022679"/>
    </source>
</evidence>
<keyword evidence="8" id="KW-0443">Lipid metabolism</keyword>